<evidence type="ECO:0000256" key="3">
    <source>
        <dbReference type="ARBA" id="ARBA00023163"/>
    </source>
</evidence>
<evidence type="ECO:0000259" key="4">
    <source>
        <dbReference type="PROSITE" id="PS01124"/>
    </source>
</evidence>
<feature type="domain" description="HTH araC/xylS-type" evidence="4">
    <location>
        <begin position="169"/>
        <end position="267"/>
    </location>
</feature>
<dbReference type="EMBL" id="BJMH01000011">
    <property type="protein sequence ID" value="GEB33163.1"/>
    <property type="molecule type" value="Genomic_DNA"/>
</dbReference>
<evidence type="ECO:0008006" key="8">
    <source>
        <dbReference type="Google" id="ProtNLM"/>
    </source>
</evidence>
<keyword evidence="1" id="KW-0805">Transcription regulation</keyword>
<dbReference type="GO" id="GO:0003700">
    <property type="term" value="F:DNA-binding transcription factor activity"/>
    <property type="evidence" value="ECO:0007669"/>
    <property type="project" value="InterPro"/>
</dbReference>
<dbReference type="InterPro" id="IPR018062">
    <property type="entry name" value="HTH_AraC-typ_CS"/>
</dbReference>
<keyword evidence="2" id="KW-0238">DNA-binding</keyword>
<dbReference type="PROSITE" id="PS01124">
    <property type="entry name" value="HTH_ARAC_FAMILY_2"/>
    <property type="match status" value="1"/>
</dbReference>
<evidence type="ECO:0000259" key="5">
    <source>
        <dbReference type="PROSITE" id="PS50983"/>
    </source>
</evidence>
<dbReference type="Proteomes" id="UP000316882">
    <property type="component" value="Unassembled WGS sequence"/>
</dbReference>
<dbReference type="SMART" id="SM00342">
    <property type="entry name" value="HTH_ARAC"/>
    <property type="match status" value="1"/>
</dbReference>
<evidence type="ECO:0000313" key="6">
    <source>
        <dbReference type="EMBL" id="GEB33163.1"/>
    </source>
</evidence>
<keyword evidence="7" id="KW-1185">Reference proteome</keyword>
<dbReference type="PROSITE" id="PS50983">
    <property type="entry name" value="FE_B12_PBP"/>
    <property type="match status" value="1"/>
</dbReference>
<feature type="domain" description="Fe/B12 periplasmic-binding" evidence="5">
    <location>
        <begin position="270"/>
        <end position="525"/>
    </location>
</feature>
<sequence length="527" mass="60038">MEATLHVWKEGGIMQWESTQPSIEITCFAPTILTPMTGRIRVNDGKKTLQLESMRMLFLRPGDSVTLVRDGAELPAVCRICFESYRLAQHDDDTIMYRNDRSGLPASGWITNKLPYRATVLVNELVRLQANPSGHTAKAERHHHLFKELMQLVLHYETTPELDWEPSIHRAITYIDENYRSPITRSELARLAGFHTSYFSTMFAKKLGWGYSEYLNRVRIDRAKEHLLASTMTINEIALEVGYSNGEYLSRKFKQLTGMSPGEFRSRPAPKKIAAFQFAGALLALGVTPVATDAELVRGSLLLQEELRDVPIIKGAYDDEQLGKLKPDLILAPTYFYHTPGRMKQLEKIAPVLALEWAKLDPLAEMQLIGKLIGRESEAQRWLTKYQAQVDEARQSLRALIDRGETAAVYEWRSDGIFIWDKTARGAFNLYEALGIRPPETVRRDVLVRGKHLWITEDRLPDYMADHMFVIDARDDQSDEGEHVLASMHGKGRVYRLSLNEFWSSGGMALERQLRIQTNCLIAGESE</sequence>
<protein>
    <recommendedName>
        <fullName evidence="8">AraC family transcriptional regulator</fullName>
    </recommendedName>
</protein>
<dbReference type="GO" id="GO:0043565">
    <property type="term" value="F:sequence-specific DNA binding"/>
    <property type="evidence" value="ECO:0007669"/>
    <property type="project" value="InterPro"/>
</dbReference>
<reference evidence="6 7" key="1">
    <citation type="submission" date="2019-06" db="EMBL/GenBank/DDBJ databases">
        <title>Whole genome shotgun sequence of Brevibacillus parabrevis NBRC 12334.</title>
        <authorList>
            <person name="Hosoyama A."/>
            <person name="Uohara A."/>
            <person name="Ohji S."/>
            <person name="Ichikawa N."/>
        </authorList>
    </citation>
    <scope>NUCLEOTIDE SEQUENCE [LARGE SCALE GENOMIC DNA]</scope>
    <source>
        <strain evidence="6 7">NBRC 12334</strain>
    </source>
</reference>
<evidence type="ECO:0000256" key="1">
    <source>
        <dbReference type="ARBA" id="ARBA00023015"/>
    </source>
</evidence>
<evidence type="ECO:0000313" key="7">
    <source>
        <dbReference type="Proteomes" id="UP000316882"/>
    </source>
</evidence>
<dbReference type="SUPFAM" id="SSF46689">
    <property type="entry name" value="Homeodomain-like"/>
    <property type="match status" value="2"/>
</dbReference>
<dbReference type="InterPro" id="IPR002491">
    <property type="entry name" value="ABC_transptr_periplasmic_BD"/>
</dbReference>
<dbReference type="PANTHER" id="PTHR43280">
    <property type="entry name" value="ARAC-FAMILY TRANSCRIPTIONAL REGULATOR"/>
    <property type="match status" value="1"/>
</dbReference>
<dbReference type="RefSeq" id="WP_122964924.1">
    <property type="nucleotide sequence ID" value="NZ_BJMH01000011.1"/>
</dbReference>
<dbReference type="PROSITE" id="PS00041">
    <property type="entry name" value="HTH_ARAC_FAMILY_1"/>
    <property type="match status" value="1"/>
</dbReference>
<keyword evidence="3" id="KW-0804">Transcription</keyword>
<dbReference type="InterPro" id="IPR018060">
    <property type="entry name" value="HTH_AraC"/>
</dbReference>
<name>A0A4Y3PIA7_BREPA</name>
<accession>A0A4Y3PIA7</accession>
<dbReference type="AlphaFoldDB" id="A0A4Y3PIA7"/>
<proteinExistence type="predicted"/>
<dbReference type="Pfam" id="PF12833">
    <property type="entry name" value="HTH_18"/>
    <property type="match status" value="1"/>
</dbReference>
<dbReference type="PANTHER" id="PTHR43280:SF28">
    <property type="entry name" value="HTH-TYPE TRANSCRIPTIONAL ACTIVATOR RHAS"/>
    <property type="match status" value="1"/>
</dbReference>
<dbReference type="InterPro" id="IPR009057">
    <property type="entry name" value="Homeodomain-like_sf"/>
</dbReference>
<dbReference type="Pfam" id="PF01497">
    <property type="entry name" value="Peripla_BP_2"/>
    <property type="match status" value="1"/>
</dbReference>
<dbReference type="SUPFAM" id="SSF53807">
    <property type="entry name" value="Helical backbone' metal receptor"/>
    <property type="match status" value="1"/>
</dbReference>
<dbReference type="Gene3D" id="3.40.50.1980">
    <property type="entry name" value="Nitrogenase molybdenum iron protein domain"/>
    <property type="match status" value="2"/>
</dbReference>
<organism evidence="6 7">
    <name type="scientific">Brevibacillus parabrevis</name>
    <dbReference type="NCBI Taxonomy" id="54914"/>
    <lineage>
        <taxon>Bacteria</taxon>
        <taxon>Bacillati</taxon>
        <taxon>Bacillota</taxon>
        <taxon>Bacilli</taxon>
        <taxon>Bacillales</taxon>
        <taxon>Paenibacillaceae</taxon>
        <taxon>Brevibacillus</taxon>
    </lineage>
</organism>
<gene>
    <name evidence="6" type="ORF">BPA01_27430</name>
</gene>
<evidence type="ECO:0000256" key="2">
    <source>
        <dbReference type="ARBA" id="ARBA00023125"/>
    </source>
</evidence>
<comment type="caution">
    <text evidence="6">The sequence shown here is derived from an EMBL/GenBank/DDBJ whole genome shotgun (WGS) entry which is preliminary data.</text>
</comment>
<dbReference type="Gene3D" id="1.10.10.60">
    <property type="entry name" value="Homeodomain-like"/>
    <property type="match status" value="2"/>
</dbReference>